<feature type="non-terminal residue" evidence="1">
    <location>
        <position position="1"/>
    </location>
</feature>
<name>A0A401QLV6_SCYTO</name>
<reference evidence="1 2" key="1">
    <citation type="journal article" date="2018" name="Nat. Ecol. Evol.">
        <title>Shark genomes provide insights into elasmobranch evolution and the origin of vertebrates.</title>
        <authorList>
            <person name="Hara Y"/>
            <person name="Yamaguchi K"/>
            <person name="Onimaru K"/>
            <person name="Kadota M"/>
            <person name="Koyanagi M"/>
            <person name="Keeley SD"/>
            <person name="Tatsumi K"/>
            <person name="Tanaka K"/>
            <person name="Motone F"/>
            <person name="Kageyama Y"/>
            <person name="Nozu R"/>
            <person name="Adachi N"/>
            <person name="Nishimura O"/>
            <person name="Nakagawa R"/>
            <person name="Tanegashima C"/>
            <person name="Kiyatake I"/>
            <person name="Matsumoto R"/>
            <person name="Murakumo K"/>
            <person name="Nishida K"/>
            <person name="Terakita A"/>
            <person name="Kuratani S"/>
            <person name="Sato K"/>
            <person name="Hyodo S Kuraku.S."/>
        </authorList>
    </citation>
    <scope>NUCLEOTIDE SEQUENCE [LARGE SCALE GENOMIC DNA]</scope>
</reference>
<proteinExistence type="predicted"/>
<keyword evidence="2" id="KW-1185">Reference proteome</keyword>
<dbReference type="OrthoDB" id="10254713at2759"/>
<dbReference type="AlphaFoldDB" id="A0A401QLV6"/>
<dbReference type="EMBL" id="BFAA01280465">
    <property type="protein sequence ID" value="GCB86411.1"/>
    <property type="molecule type" value="Genomic_DNA"/>
</dbReference>
<gene>
    <name evidence="1" type="ORF">scyTo_0027081</name>
</gene>
<sequence length="57" mass="6910">ELEENLEFWMEKYDKDVETKQNELSNLRATKVGDLQRLRDYSEKVMPPIYIIHIAIR</sequence>
<organism evidence="1 2">
    <name type="scientific">Scyliorhinus torazame</name>
    <name type="common">Cloudy catshark</name>
    <name type="synonym">Catulus torazame</name>
    <dbReference type="NCBI Taxonomy" id="75743"/>
    <lineage>
        <taxon>Eukaryota</taxon>
        <taxon>Metazoa</taxon>
        <taxon>Chordata</taxon>
        <taxon>Craniata</taxon>
        <taxon>Vertebrata</taxon>
        <taxon>Chondrichthyes</taxon>
        <taxon>Elasmobranchii</taxon>
        <taxon>Galeomorphii</taxon>
        <taxon>Galeoidea</taxon>
        <taxon>Carcharhiniformes</taxon>
        <taxon>Scyliorhinidae</taxon>
        <taxon>Scyliorhinus</taxon>
    </lineage>
</organism>
<evidence type="ECO:0000313" key="1">
    <source>
        <dbReference type="EMBL" id="GCB86411.1"/>
    </source>
</evidence>
<evidence type="ECO:0000313" key="2">
    <source>
        <dbReference type="Proteomes" id="UP000288216"/>
    </source>
</evidence>
<comment type="caution">
    <text evidence="1">The sequence shown here is derived from an EMBL/GenBank/DDBJ whole genome shotgun (WGS) entry which is preliminary data.</text>
</comment>
<protein>
    <submittedName>
        <fullName evidence="1">Uncharacterized protein</fullName>
    </submittedName>
</protein>
<accession>A0A401QLV6</accession>
<dbReference type="Proteomes" id="UP000288216">
    <property type="component" value="Unassembled WGS sequence"/>
</dbReference>